<feature type="region of interest" description="Disordered" evidence="1">
    <location>
        <begin position="48"/>
        <end position="89"/>
    </location>
</feature>
<dbReference type="Gramene" id="KCW74270">
    <property type="protein sequence ID" value="KCW74270"/>
    <property type="gene ID" value="EUGRSUZ_E02918"/>
</dbReference>
<proteinExistence type="predicted"/>
<reference evidence="2" key="1">
    <citation type="submission" date="2013-07" db="EMBL/GenBank/DDBJ databases">
        <title>The genome of Eucalyptus grandis.</title>
        <authorList>
            <person name="Schmutz J."/>
            <person name="Hayes R."/>
            <person name="Myburg A."/>
            <person name="Tuskan G."/>
            <person name="Grattapaglia D."/>
            <person name="Rokhsar D.S."/>
        </authorList>
    </citation>
    <scope>NUCLEOTIDE SEQUENCE</scope>
    <source>
        <tissue evidence="2">Leaf extractions</tissue>
    </source>
</reference>
<dbReference type="STRING" id="71139.A0A059C8K2"/>
<dbReference type="PANTHER" id="PTHR34776:SF1">
    <property type="entry name" value="F17F16.3 PROTEIN"/>
    <property type="match status" value="1"/>
</dbReference>
<gene>
    <name evidence="2" type="ORF">EUGRSUZ_E02918</name>
</gene>
<feature type="region of interest" description="Disordered" evidence="1">
    <location>
        <begin position="136"/>
        <end position="157"/>
    </location>
</feature>
<sequence length="234" mass="26035">MGQGQEVKTRTDPDVEIQERGEIFFFYRPKVERDAAHGADDVQRLYIVLRPESGERPVEEKQDPHSGKEGSDPNSSDKATVEGGHGSQEVNIKKQALLRLIVMGKKSLPDPSKRSRPRGFVEMVTTKIDDVKSALKSEEYDTSTRGHRHTAAARALGEGKVHTHLIYKLEFPPEDEKQEPQESLNIEREGSFLIQIKNPDQHGAEGHLVPSQMPIGSCSRSFSYAGSENTSTST</sequence>
<feature type="region of interest" description="Disordered" evidence="1">
    <location>
        <begin position="201"/>
        <end position="234"/>
    </location>
</feature>
<accession>A0A059C8K2</accession>
<name>A0A059C8K2_EUCGR</name>
<dbReference type="AlphaFoldDB" id="A0A059C8K2"/>
<protein>
    <submittedName>
        <fullName evidence="2">Uncharacterized protein</fullName>
    </submittedName>
</protein>
<dbReference type="PANTHER" id="PTHR34776">
    <property type="entry name" value="F17F16.3 PROTEIN"/>
    <property type="match status" value="1"/>
</dbReference>
<feature type="compositionally biased region" description="Basic and acidic residues" evidence="1">
    <location>
        <begin position="52"/>
        <end position="71"/>
    </location>
</feature>
<dbReference type="OMA" id="YAGSENT"/>
<evidence type="ECO:0000313" key="2">
    <source>
        <dbReference type="EMBL" id="KCW74270.1"/>
    </source>
</evidence>
<evidence type="ECO:0000256" key="1">
    <source>
        <dbReference type="SAM" id="MobiDB-lite"/>
    </source>
</evidence>
<organism evidence="2">
    <name type="scientific">Eucalyptus grandis</name>
    <name type="common">Flooded gum</name>
    <dbReference type="NCBI Taxonomy" id="71139"/>
    <lineage>
        <taxon>Eukaryota</taxon>
        <taxon>Viridiplantae</taxon>
        <taxon>Streptophyta</taxon>
        <taxon>Embryophyta</taxon>
        <taxon>Tracheophyta</taxon>
        <taxon>Spermatophyta</taxon>
        <taxon>Magnoliopsida</taxon>
        <taxon>eudicotyledons</taxon>
        <taxon>Gunneridae</taxon>
        <taxon>Pentapetalae</taxon>
        <taxon>rosids</taxon>
        <taxon>malvids</taxon>
        <taxon>Myrtales</taxon>
        <taxon>Myrtaceae</taxon>
        <taxon>Myrtoideae</taxon>
        <taxon>Eucalypteae</taxon>
        <taxon>Eucalyptus</taxon>
    </lineage>
</organism>
<dbReference type="EMBL" id="KK198757">
    <property type="protein sequence ID" value="KCW74270.1"/>
    <property type="molecule type" value="Genomic_DNA"/>
</dbReference>
<feature type="compositionally biased region" description="Polar residues" evidence="1">
    <location>
        <begin position="218"/>
        <end position="234"/>
    </location>
</feature>
<dbReference type="InParanoid" id="A0A059C8K2"/>